<dbReference type="InterPro" id="IPR029058">
    <property type="entry name" value="AB_hydrolase_fold"/>
</dbReference>
<dbReference type="SUPFAM" id="SSF53474">
    <property type="entry name" value="alpha/beta-Hydrolases"/>
    <property type="match status" value="1"/>
</dbReference>
<feature type="region of interest" description="Disordered" evidence="1">
    <location>
        <begin position="380"/>
        <end position="399"/>
    </location>
</feature>
<dbReference type="RefSeq" id="WP_152812936.1">
    <property type="nucleotide sequence ID" value="NZ_VJXX01000001.1"/>
</dbReference>
<reference evidence="3" key="1">
    <citation type="submission" date="2019-07" db="EMBL/GenBank/DDBJ databases">
        <title>Arthrobacter KR32 sp. nov., isolated from mountain cheese made of cows milk.</title>
        <authorList>
            <person name="Flegler A."/>
        </authorList>
    </citation>
    <scope>NUCLEOTIDE SEQUENCE [LARGE SCALE GENOMIC DNA]</scope>
    <source>
        <strain evidence="3">KR32</strain>
    </source>
</reference>
<keyword evidence="2" id="KW-0378">Hydrolase</keyword>
<accession>A0A7X1TN41</accession>
<gene>
    <name evidence="2" type="ORF">FNH21_05665</name>
</gene>
<keyword evidence="3" id="KW-1185">Reference proteome</keyword>
<name>A0A7X1TN41_9MICC</name>
<dbReference type="GO" id="GO:0016787">
    <property type="term" value="F:hydrolase activity"/>
    <property type="evidence" value="ECO:0007669"/>
    <property type="project" value="UniProtKB-KW"/>
</dbReference>
<dbReference type="Proteomes" id="UP000326464">
    <property type="component" value="Unassembled WGS sequence"/>
</dbReference>
<dbReference type="AlphaFoldDB" id="A0A7X1TN41"/>
<evidence type="ECO:0000256" key="1">
    <source>
        <dbReference type="SAM" id="MobiDB-lite"/>
    </source>
</evidence>
<feature type="region of interest" description="Disordered" evidence="1">
    <location>
        <begin position="320"/>
        <end position="348"/>
    </location>
</feature>
<proteinExistence type="predicted"/>
<sequence>MPTAVLEDGSRLEVSVQGEGASLLLPGPDSGATTALLVEGLASAARVVAFDYEAHLGRGRRAGALTVDAVTRDLLAVADAAGATTFCYLGHSWLALAGAHLASASPRMRGLVIGTPPLLGGSSPARASPAHPADRTAVAHLNRQLDAFLENARTRATLSRTALASLDLPRLCIAAADGASPLPPSAGGSTEVPPPWWDPADLERSGWSVVTAEHGAPYAGARTPVTEVVDWLASVDAGRRRPPGRQRTSRTTDRLCVVEDAPAATAGSTGRAAWTYADRTDAYLSTCGIPEQYFDDRRLRSRAEELLAFLEAETEHLRTTGGAARRAADQAARRRGVRSGPGEGGAAAAPVHLGRVIAGRQREQLEVAVILRFQELRRADRDRADGGERTPRLRAVDDD</sequence>
<protein>
    <submittedName>
        <fullName evidence="2">Alpha/beta hydrolase</fullName>
    </submittedName>
</protein>
<evidence type="ECO:0000313" key="3">
    <source>
        <dbReference type="Proteomes" id="UP000326464"/>
    </source>
</evidence>
<dbReference type="OrthoDB" id="3512457at2"/>
<organism evidence="2 3">
    <name type="scientific">Arthrobacter bussei</name>
    <dbReference type="NCBI Taxonomy" id="2594179"/>
    <lineage>
        <taxon>Bacteria</taxon>
        <taxon>Bacillati</taxon>
        <taxon>Actinomycetota</taxon>
        <taxon>Actinomycetes</taxon>
        <taxon>Micrococcales</taxon>
        <taxon>Micrococcaceae</taxon>
        <taxon>Arthrobacter</taxon>
    </lineage>
</organism>
<dbReference type="EMBL" id="VJXX01000001">
    <property type="protein sequence ID" value="MPY10211.1"/>
    <property type="molecule type" value="Genomic_DNA"/>
</dbReference>
<dbReference type="Gene3D" id="3.40.50.1820">
    <property type="entry name" value="alpha/beta hydrolase"/>
    <property type="match status" value="1"/>
</dbReference>
<comment type="caution">
    <text evidence="2">The sequence shown here is derived from an EMBL/GenBank/DDBJ whole genome shotgun (WGS) entry which is preliminary data.</text>
</comment>
<evidence type="ECO:0000313" key="2">
    <source>
        <dbReference type="EMBL" id="MPY10211.1"/>
    </source>
</evidence>